<name>A0A927GP31_STRGL</name>
<accession>A0A927GP31</accession>
<dbReference type="EMBL" id="JACWUS010000007">
    <property type="protein sequence ID" value="MBD2830013.1"/>
    <property type="molecule type" value="Genomic_DNA"/>
</dbReference>
<dbReference type="AlphaFoldDB" id="A0A927GP31"/>
<reference evidence="1" key="1">
    <citation type="journal article" date="2020" name="PLoS ONE">
        <title>Isolation and characterization of Streptomyces bacteriophages and Streptomyces strains encoding biosynthetic arsenals: Streptomyces strains and phages for antibiotic discovery.</title>
        <authorList>
            <person name="Montano E.T."/>
            <person name="Nideffer J.F."/>
            <person name="Brumage L."/>
            <person name="Erb M."/>
            <person name="Derman A.I."/>
            <person name="Davis J.P."/>
            <person name="Estrada E."/>
            <person name="Fu S."/>
            <person name="Le D."/>
            <person name="Vuppala A."/>
            <person name="Tran C."/>
            <person name="Luterstein E."/>
            <person name="Lakkaraju S."/>
            <person name="Panchagnula S."/>
            <person name="Ren C."/>
            <person name="Doan J."/>
            <person name="Tran S."/>
            <person name="Soriano J."/>
            <person name="Fujita Y."/>
            <person name="Gutala P."/>
            <person name="Fujii Q."/>
            <person name="Lee M."/>
            <person name="Bui A."/>
            <person name="Villarreal C."/>
            <person name="Shing S.R."/>
            <person name="Kim S."/>
            <person name="Freeman D."/>
            <person name="Racha V."/>
            <person name="Ho A."/>
            <person name="Kumar P."/>
            <person name="Falah K."/>
            <person name="Dawson T."/>
            <person name="Enustun E."/>
            <person name="Prichard A."/>
            <person name="Gomez A."/>
            <person name="Khanna K."/>
            <person name="Trigg S."/>
            <person name="Fernandez L."/>
            <person name="Pogliano K."/>
            <person name="Pogliano J."/>
        </authorList>
    </citation>
    <scope>NUCLEOTIDE SEQUENCE</scope>
    <source>
        <strain evidence="1">QF2</strain>
    </source>
</reference>
<proteinExistence type="predicted"/>
<sequence length="81" mass="7407">MAGVAAAGLVGGVRPGGGLGRAGLLRGRLPLVLGAGCATAVGAAGCACAGAGAACGSPQAPWEAGIRRRSSSSGACSEGSR</sequence>
<gene>
    <name evidence="1" type="ORF">ID875_22515</name>
</gene>
<evidence type="ECO:0000313" key="1">
    <source>
        <dbReference type="EMBL" id="MBD2830013.1"/>
    </source>
</evidence>
<comment type="caution">
    <text evidence="1">The sequence shown here is derived from an EMBL/GenBank/DDBJ whole genome shotgun (WGS) entry which is preliminary data.</text>
</comment>
<protein>
    <submittedName>
        <fullName evidence="1">Uncharacterized protein</fullName>
    </submittedName>
</protein>
<organism evidence="1">
    <name type="scientific">Streptomyces globisporus</name>
    <dbReference type="NCBI Taxonomy" id="1908"/>
    <lineage>
        <taxon>Bacteria</taxon>
        <taxon>Bacillati</taxon>
        <taxon>Actinomycetota</taxon>
        <taxon>Actinomycetes</taxon>
        <taxon>Kitasatosporales</taxon>
        <taxon>Streptomycetaceae</taxon>
        <taxon>Streptomyces</taxon>
    </lineage>
</organism>